<evidence type="ECO:0000313" key="1">
    <source>
        <dbReference type="EMBL" id="PEN08460.1"/>
    </source>
</evidence>
<dbReference type="Gene3D" id="3.40.50.10600">
    <property type="entry name" value="SpoIIaa-like domains"/>
    <property type="match status" value="1"/>
</dbReference>
<dbReference type="InterPro" id="IPR021866">
    <property type="entry name" value="SpoIIAA-like"/>
</dbReference>
<comment type="caution">
    <text evidence="1">The sequence shown here is derived from an EMBL/GenBank/DDBJ whole genome shotgun (WGS) entry which is preliminary data.</text>
</comment>
<dbReference type="Proteomes" id="UP000221024">
    <property type="component" value="Unassembled WGS sequence"/>
</dbReference>
<sequence>MIDLIDIGIDDALAFRVEGSITKDEMTTVLNHAREKIEAHDTIVLFEQIDSFGSVEMGALVEEFKYLFEVGISNIRKAAVLTDKKWVTKVVALEDKVFKSIEMKCFPISEREAAIAFLREA</sequence>
<protein>
    <submittedName>
        <fullName evidence="1">STAS/SEC14 domain-containing protein</fullName>
    </submittedName>
</protein>
<dbReference type="SUPFAM" id="SSF52091">
    <property type="entry name" value="SpoIIaa-like"/>
    <property type="match status" value="1"/>
</dbReference>
<accession>A0A2H3NNQ8</accession>
<keyword evidence="2" id="KW-1185">Reference proteome</keyword>
<dbReference type="AlphaFoldDB" id="A0A2H3NNQ8"/>
<dbReference type="EMBL" id="PDEP01000003">
    <property type="protein sequence ID" value="PEN08460.1"/>
    <property type="molecule type" value="Genomic_DNA"/>
</dbReference>
<dbReference type="InterPro" id="IPR038396">
    <property type="entry name" value="SpoIIAA-like_sf"/>
</dbReference>
<dbReference type="InterPro" id="IPR036513">
    <property type="entry name" value="STAS_dom_sf"/>
</dbReference>
<dbReference type="OrthoDB" id="9811577at2"/>
<reference evidence="1 2" key="1">
    <citation type="submission" date="2017-10" db="EMBL/GenBank/DDBJ databases">
        <title>Draft genome of Longimonas halophila.</title>
        <authorList>
            <person name="Goh K.M."/>
            <person name="Shamsir M.S."/>
            <person name="Lim S.W."/>
        </authorList>
    </citation>
    <scope>NUCLEOTIDE SEQUENCE [LARGE SCALE GENOMIC DNA]</scope>
    <source>
        <strain evidence="1 2">KCTC 42399</strain>
    </source>
</reference>
<organism evidence="1 2">
    <name type="scientific">Longimonas halophila</name>
    <dbReference type="NCBI Taxonomy" id="1469170"/>
    <lineage>
        <taxon>Bacteria</taxon>
        <taxon>Pseudomonadati</taxon>
        <taxon>Rhodothermota</taxon>
        <taxon>Rhodothermia</taxon>
        <taxon>Rhodothermales</taxon>
        <taxon>Salisaetaceae</taxon>
        <taxon>Longimonas</taxon>
    </lineage>
</organism>
<evidence type="ECO:0000313" key="2">
    <source>
        <dbReference type="Proteomes" id="UP000221024"/>
    </source>
</evidence>
<proteinExistence type="predicted"/>
<dbReference type="Pfam" id="PF11964">
    <property type="entry name" value="SpoIIAA-like"/>
    <property type="match status" value="1"/>
</dbReference>
<name>A0A2H3NNQ8_9BACT</name>
<gene>
    <name evidence="1" type="ORF">CRI93_04940</name>
</gene>
<dbReference type="RefSeq" id="WP_098061502.1">
    <property type="nucleotide sequence ID" value="NZ_PDEP01000003.1"/>
</dbReference>